<accession>A0ABY9C6G1</accession>
<dbReference type="EMBL" id="CP126654">
    <property type="protein sequence ID" value="WJZ90903.1"/>
    <property type="molecule type" value="Genomic_DNA"/>
</dbReference>
<reference evidence="2 3" key="1">
    <citation type="journal article" date="2023" name="Hortic Res">
        <title>The complete reference genome for grapevine (Vitis vinifera L.) genetics and breeding.</title>
        <authorList>
            <person name="Shi X."/>
            <person name="Cao S."/>
            <person name="Wang X."/>
            <person name="Huang S."/>
            <person name="Wang Y."/>
            <person name="Liu Z."/>
            <person name="Liu W."/>
            <person name="Leng X."/>
            <person name="Peng Y."/>
            <person name="Wang N."/>
            <person name="Wang Y."/>
            <person name="Ma Z."/>
            <person name="Xu X."/>
            <person name="Zhang F."/>
            <person name="Xue H."/>
            <person name="Zhong H."/>
            <person name="Wang Y."/>
            <person name="Zhang K."/>
            <person name="Velt A."/>
            <person name="Avia K."/>
            <person name="Holtgrawe D."/>
            <person name="Grimplet J."/>
            <person name="Matus J.T."/>
            <person name="Ware D."/>
            <person name="Wu X."/>
            <person name="Wang H."/>
            <person name="Liu C."/>
            <person name="Fang Y."/>
            <person name="Rustenholz C."/>
            <person name="Cheng Z."/>
            <person name="Xiao H."/>
            <person name="Zhou Y."/>
        </authorList>
    </citation>
    <scope>NUCLEOTIDE SEQUENCE [LARGE SCALE GENOMIC DNA]</scope>
    <source>
        <strain evidence="3">cv. Pinot noir / PN40024</strain>
        <tissue evidence="2">Leaf</tissue>
    </source>
</reference>
<name>A0ABY9C6G1_VITVI</name>
<organism evidence="2 3">
    <name type="scientific">Vitis vinifera</name>
    <name type="common">Grape</name>
    <dbReference type="NCBI Taxonomy" id="29760"/>
    <lineage>
        <taxon>Eukaryota</taxon>
        <taxon>Viridiplantae</taxon>
        <taxon>Streptophyta</taxon>
        <taxon>Embryophyta</taxon>
        <taxon>Tracheophyta</taxon>
        <taxon>Spermatophyta</taxon>
        <taxon>Magnoliopsida</taxon>
        <taxon>eudicotyledons</taxon>
        <taxon>Gunneridae</taxon>
        <taxon>Pentapetalae</taxon>
        <taxon>rosids</taxon>
        <taxon>Vitales</taxon>
        <taxon>Vitaceae</taxon>
        <taxon>Viteae</taxon>
        <taxon>Vitis</taxon>
    </lineage>
</organism>
<evidence type="ECO:0000313" key="3">
    <source>
        <dbReference type="Proteomes" id="UP001227230"/>
    </source>
</evidence>
<sequence length="174" mass="19803">MGSEQLSKPKESIIHLHFLGLKCPALNHLVKSETHYLLPQAPHSQEASSSLLTLSAEHLNLVLEVTVSHIGWVGNNFTLVEARICIPNHQQLKYGINALIWPSPIFLNKITQQSHEQTKQLLPKLKNCAHAEIKAMLAKKLSSLEGYEWPSRTEHEQQGCKHKKTEYQLNQRKH</sequence>
<keyword evidence="3" id="KW-1185">Reference proteome</keyword>
<feature type="region of interest" description="Disordered" evidence="1">
    <location>
        <begin position="152"/>
        <end position="174"/>
    </location>
</feature>
<dbReference type="Proteomes" id="UP001227230">
    <property type="component" value="Chromosome 7"/>
</dbReference>
<gene>
    <name evidence="2" type="ORF">VitviT2T_010018</name>
</gene>
<protein>
    <submittedName>
        <fullName evidence="2">Uncharacterized protein</fullName>
    </submittedName>
</protein>
<evidence type="ECO:0000256" key="1">
    <source>
        <dbReference type="SAM" id="MobiDB-lite"/>
    </source>
</evidence>
<proteinExistence type="predicted"/>
<evidence type="ECO:0000313" key="2">
    <source>
        <dbReference type="EMBL" id="WJZ90903.1"/>
    </source>
</evidence>